<proteinExistence type="predicted"/>
<comment type="caution">
    <text evidence="2">The sequence shown here is derived from an EMBL/GenBank/DDBJ whole genome shotgun (WGS) entry which is preliminary data.</text>
</comment>
<reference evidence="2 3" key="1">
    <citation type="submission" date="2021-01" db="EMBL/GenBank/DDBJ databases">
        <title>Whole genome shotgun sequence of Asanoa siamensis NBRC 107932.</title>
        <authorList>
            <person name="Komaki H."/>
            <person name="Tamura T."/>
        </authorList>
    </citation>
    <scope>NUCLEOTIDE SEQUENCE [LARGE SCALE GENOMIC DNA]</scope>
    <source>
        <strain evidence="2 3">NBRC 107932</strain>
    </source>
</reference>
<evidence type="ECO:0000256" key="1">
    <source>
        <dbReference type="SAM" id="MobiDB-lite"/>
    </source>
</evidence>
<organism evidence="2 3">
    <name type="scientific">Asanoa siamensis</name>
    <dbReference type="NCBI Taxonomy" id="926357"/>
    <lineage>
        <taxon>Bacteria</taxon>
        <taxon>Bacillati</taxon>
        <taxon>Actinomycetota</taxon>
        <taxon>Actinomycetes</taxon>
        <taxon>Micromonosporales</taxon>
        <taxon>Micromonosporaceae</taxon>
        <taxon>Asanoa</taxon>
    </lineage>
</organism>
<evidence type="ECO:0000313" key="3">
    <source>
        <dbReference type="Proteomes" id="UP000604117"/>
    </source>
</evidence>
<feature type="region of interest" description="Disordered" evidence="1">
    <location>
        <begin position="23"/>
        <end position="49"/>
    </location>
</feature>
<evidence type="ECO:0000313" key="2">
    <source>
        <dbReference type="EMBL" id="GIF73966.1"/>
    </source>
</evidence>
<name>A0ABQ4CRP1_9ACTN</name>
<protein>
    <submittedName>
        <fullName evidence="2">Uncharacterized protein</fullName>
    </submittedName>
</protein>
<dbReference type="EMBL" id="BONE01000026">
    <property type="protein sequence ID" value="GIF73966.1"/>
    <property type="molecule type" value="Genomic_DNA"/>
</dbReference>
<dbReference type="Proteomes" id="UP000604117">
    <property type="component" value="Unassembled WGS sequence"/>
</dbReference>
<gene>
    <name evidence="2" type="ORF">Asi02nite_34840</name>
</gene>
<sequence length="49" mass="5340">MAVGLVVHEEHPDRTDWHTVSLTEQPSEEPGNSLGGACDELLTIDEAPR</sequence>
<accession>A0ABQ4CRP1</accession>
<keyword evidence="3" id="KW-1185">Reference proteome</keyword>